<accession>A0A6B0U0L9</accession>
<reference evidence="2" key="1">
    <citation type="submission" date="2019-12" db="EMBL/GenBank/DDBJ databases">
        <title>An insight into the sialome of adult female Ixodes ricinus ticks feeding for 6 days.</title>
        <authorList>
            <person name="Perner J."/>
            <person name="Ribeiro J.M.C."/>
        </authorList>
    </citation>
    <scope>NUCLEOTIDE SEQUENCE</scope>
    <source>
        <strain evidence="2">Semi-engorged</strain>
        <tissue evidence="2">Salivary glands</tissue>
    </source>
</reference>
<name>A0A6B0U0L9_IXORI</name>
<evidence type="ECO:0000256" key="1">
    <source>
        <dbReference type="SAM" id="SignalP"/>
    </source>
</evidence>
<evidence type="ECO:0000313" key="2">
    <source>
        <dbReference type="EMBL" id="MXU85108.1"/>
    </source>
</evidence>
<keyword evidence="1" id="KW-0732">Signal</keyword>
<feature type="signal peptide" evidence="1">
    <location>
        <begin position="1"/>
        <end position="22"/>
    </location>
</feature>
<protein>
    <submittedName>
        <fullName evidence="2">Putative secreted protein</fullName>
    </submittedName>
</protein>
<dbReference type="AlphaFoldDB" id="A0A6B0U0L9"/>
<sequence length="84" mass="10076">MSSLCMEIMFIEIWCLCIPVTSEQLNVLIRKYKVTQRKFFFICNDTQIVKSGTTYNLRHDSSIVYSKNTYELWRSVYRTESPNY</sequence>
<organism evidence="2">
    <name type="scientific">Ixodes ricinus</name>
    <name type="common">Common tick</name>
    <name type="synonym">Acarus ricinus</name>
    <dbReference type="NCBI Taxonomy" id="34613"/>
    <lineage>
        <taxon>Eukaryota</taxon>
        <taxon>Metazoa</taxon>
        <taxon>Ecdysozoa</taxon>
        <taxon>Arthropoda</taxon>
        <taxon>Chelicerata</taxon>
        <taxon>Arachnida</taxon>
        <taxon>Acari</taxon>
        <taxon>Parasitiformes</taxon>
        <taxon>Ixodida</taxon>
        <taxon>Ixodoidea</taxon>
        <taxon>Ixodidae</taxon>
        <taxon>Ixodinae</taxon>
        <taxon>Ixodes</taxon>
    </lineage>
</organism>
<feature type="chain" id="PRO_5025612562" evidence="1">
    <location>
        <begin position="23"/>
        <end position="84"/>
    </location>
</feature>
<dbReference type="EMBL" id="GIFC01003025">
    <property type="protein sequence ID" value="MXU85108.1"/>
    <property type="molecule type" value="Transcribed_RNA"/>
</dbReference>
<proteinExistence type="predicted"/>